<dbReference type="InterPro" id="IPR036390">
    <property type="entry name" value="WH_DNA-bd_sf"/>
</dbReference>
<comment type="similarity">
    <text evidence="1 3">Belongs to the ETS family.</text>
</comment>
<dbReference type="Proteomes" id="UP000838412">
    <property type="component" value="Chromosome 5"/>
</dbReference>
<keyword evidence="2 3" id="KW-0238">DNA-binding</keyword>
<dbReference type="PROSITE" id="PS50061">
    <property type="entry name" value="ETS_DOMAIN_3"/>
    <property type="match status" value="1"/>
</dbReference>
<dbReference type="Pfam" id="PF00178">
    <property type="entry name" value="Ets"/>
    <property type="match status" value="1"/>
</dbReference>
<dbReference type="PANTHER" id="PTHR11849">
    <property type="entry name" value="ETS"/>
    <property type="match status" value="1"/>
</dbReference>
<dbReference type="FunFam" id="1.10.10.10:FF:000556">
    <property type="entry name" value="ELK1, member of ETS oncogene family"/>
    <property type="match status" value="1"/>
</dbReference>
<dbReference type="SUPFAM" id="SSF46785">
    <property type="entry name" value="Winged helix' DNA-binding domain"/>
    <property type="match status" value="1"/>
</dbReference>
<dbReference type="GO" id="GO:0043565">
    <property type="term" value="F:sequence-specific DNA binding"/>
    <property type="evidence" value="ECO:0007669"/>
    <property type="project" value="InterPro"/>
</dbReference>
<dbReference type="PRINTS" id="PR00454">
    <property type="entry name" value="ETSDOMAIN"/>
</dbReference>
<dbReference type="InterPro" id="IPR000418">
    <property type="entry name" value="Ets_dom"/>
</dbReference>
<protein>
    <submittedName>
        <fullName evidence="5">ELK1 protein</fullName>
    </submittedName>
</protein>
<comment type="subcellular location">
    <subcellularLocation>
        <location evidence="3">Nucleus</location>
    </subcellularLocation>
</comment>
<dbReference type="PANTHER" id="PTHR11849:SF133">
    <property type="entry name" value="ETS DOMAIN-CONTAINING PROTEIN"/>
    <property type="match status" value="1"/>
</dbReference>
<evidence type="ECO:0000313" key="6">
    <source>
        <dbReference type="Proteomes" id="UP000838412"/>
    </source>
</evidence>
<dbReference type="AlphaFoldDB" id="A0A8K0A1V9"/>
<evidence type="ECO:0000256" key="1">
    <source>
        <dbReference type="ARBA" id="ARBA00005562"/>
    </source>
</evidence>
<sequence>MCQTEEEYSDSRDMGDLCEPPAKKLCVERLTEVDSTVTIRPKGMEPNLTLWQFLLELLLDPKNANLIAWTSNDGEFKLNSAEEVARLWGLRKNKTNMNYDKLSRALRYYYDKNIIKKVMGQKFVYKFVNLPDVLKPDVKPSLHPIAPDVGRASPHQHQQHQHNMAAMQVYSSVANTHAQNASVMTSQHPHSSMAGVRETVPHLSGHGVMNTSHMSVPQLHLSVERPHPRPHSQPCVTQSVPVSLQFRTATPDTLRRSSPHIAVTTAAFNPITTKSFEFHHHQMPGTSSAAHLVQSSAGSTIHRPAVSRHRPHFISIPNIISVDSPIKSPTLTTRPTGAADSLTTTHFSAQTPIMVTSSPSPLIPNGQTGTPVIPLHFWSTLSPAAALSPRFTPTSNHFQFPAITGSGSMPVAIGVPVNSFTGLPLSPLILSPGFQKVY</sequence>
<dbReference type="GO" id="GO:0030154">
    <property type="term" value="P:cell differentiation"/>
    <property type="evidence" value="ECO:0007669"/>
    <property type="project" value="TreeGrafter"/>
</dbReference>
<dbReference type="PROSITE" id="PS00346">
    <property type="entry name" value="ETS_DOMAIN_2"/>
    <property type="match status" value="1"/>
</dbReference>
<name>A0A8K0A1V9_BRALA</name>
<evidence type="ECO:0000256" key="3">
    <source>
        <dbReference type="RuleBase" id="RU004019"/>
    </source>
</evidence>
<reference evidence="5" key="1">
    <citation type="submission" date="2022-01" db="EMBL/GenBank/DDBJ databases">
        <authorList>
            <person name="Braso-Vives M."/>
        </authorList>
    </citation>
    <scope>NUCLEOTIDE SEQUENCE</scope>
</reference>
<dbReference type="SMART" id="SM00413">
    <property type="entry name" value="ETS"/>
    <property type="match status" value="1"/>
</dbReference>
<proteinExistence type="inferred from homology"/>
<dbReference type="InterPro" id="IPR036388">
    <property type="entry name" value="WH-like_DNA-bd_sf"/>
</dbReference>
<evidence type="ECO:0000256" key="2">
    <source>
        <dbReference type="ARBA" id="ARBA00023125"/>
    </source>
</evidence>
<organism evidence="5 6">
    <name type="scientific">Branchiostoma lanceolatum</name>
    <name type="common">Common lancelet</name>
    <name type="synonym">Amphioxus lanceolatum</name>
    <dbReference type="NCBI Taxonomy" id="7740"/>
    <lineage>
        <taxon>Eukaryota</taxon>
        <taxon>Metazoa</taxon>
        <taxon>Chordata</taxon>
        <taxon>Cephalochordata</taxon>
        <taxon>Leptocardii</taxon>
        <taxon>Amphioxiformes</taxon>
        <taxon>Branchiostomatidae</taxon>
        <taxon>Branchiostoma</taxon>
    </lineage>
</organism>
<dbReference type="InterPro" id="IPR046328">
    <property type="entry name" value="ETS_fam"/>
</dbReference>
<dbReference type="EMBL" id="OV696690">
    <property type="protein sequence ID" value="CAH1265120.1"/>
    <property type="molecule type" value="Genomic_DNA"/>
</dbReference>
<evidence type="ECO:0000313" key="5">
    <source>
        <dbReference type="EMBL" id="CAH1265120.1"/>
    </source>
</evidence>
<accession>A0A8K0A1V9</accession>
<keyword evidence="3" id="KW-0539">Nucleus</keyword>
<dbReference type="GO" id="GO:0005634">
    <property type="term" value="C:nucleus"/>
    <property type="evidence" value="ECO:0007669"/>
    <property type="project" value="UniProtKB-SubCell"/>
</dbReference>
<dbReference type="PROSITE" id="PS00345">
    <property type="entry name" value="ETS_DOMAIN_1"/>
    <property type="match status" value="1"/>
</dbReference>
<dbReference type="GO" id="GO:0000981">
    <property type="term" value="F:DNA-binding transcription factor activity, RNA polymerase II-specific"/>
    <property type="evidence" value="ECO:0007669"/>
    <property type="project" value="TreeGrafter"/>
</dbReference>
<keyword evidence="6" id="KW-1185">Reference proteome</keyword>
<evidence type="ECO:0000259" key="4">
    <source>
        <dbReference type="PROSITE" id="PS50061"/>
    </source>
</evidence>
<dbReference type="Gene3D" id="1.10.10.10">
    <property type="entry name" value="Winged helix-like DNA-binding domain superfamily/Winged helix DNA-binding domain"/>
    <property type="match status" value="1"/>
</dbReference>
<dbReference type="OrthoDB" id="10067219at2759"/>
<gene>
    <name evidence="5" type="primary">ELK1</name>
    <name evidence="5" type="ORF">BLAG_LOCUS19193</name>
</gene>
<feature type="domain" description="ETS" evidence="4">
    <location>
        <begin position="48"/>
        <end position="128"/>
    </location>
</feature>